<dbReference type="AlphaFoldDB" id="A0A7Y7B3J5"/>
<dbReference type="SUPFAM" id="SSF51182">
    <property type="entry name" value="RmlC-like cupins"/>
    <property type="match status" value="1"/>
</dbReference>
<dbReference type="SUPFAM" id="SSF47413">
    <property type="entry name" value="lambda repressor-like DNA-binding domains"/>
    <property type="match status" value="1"/>
</dbReference>
<dbReference type="PANTHER" id="PTHR46797:SF1">
    <property type="entry name" value="METHYLPHOSPHONATE SYNTHASE"/>
    <property type="match status" value="1"/>
</dbReference>
<dbReference type="Pfam" id="PF01381">
    <property type="entry name" value="HTH_3"/>
    <property type="match status" value="1"/>
</dbReference>
<dbReference type="RefSeq" id="WP_171080175.1">
    <property type="nucleotide sequence ID" value="NZ_BNBU01000005.1"/>
</dbReference>
<gene>
    <name evidence="3" type="ORF">HG542_11150</name>
</gene>
<comment type="caution">
    <text evidence="3">The sequence shown here is derived from an EMBL/GenBank/DDBJ whole genome shotgun (WGS) entry which is preliminary data.</text>
</comment>
<keyword evidence="1" id="KW-0238">DNA-binding</keyword>
<sequence length="192" mass="20270">MGGQHTTTTDTARGVGATVGAQVRRLRAFRDLSLAELSRLSGVSRATLSGIESGRGNPTIETISAIAVALRLPLGDLLVDVVPQTPVLQRGTAAPEKSKQELLERIGAGGLSEIWRVRIAEAGRRIDSPAHAKGTVERIVVLRGALRVGPVEAPVELAEGDFVTFSADVEHFYEALRPGVDAVLVMTYPAAS</sequence>
<feature type="domain" description="HTH cro/C1-type" evidence="2">
    <location>
        <begin position="23"/>
        <end position="77"/>
    </location>
</feature>
<evidence type="ECO:0000313" key="4">
    <source>
        <dbReference type="Proteomes" id="UP000587462"/>
    </source>
</evidence>
<evidence type="ECO:0000259" key="2">
    <source>
        <dbReference type="PROSITE" id="PS50943"/>
    </source>
</evidence>
<dbReference type="PANTHER" id="PTHR46797">
    <property type="entry name" value="HTH-TYPE TRANSCRIPTIONAL REGULATOR"/>
    <property type="match status" value="1"/>
</dbReference>
<dbReference type="Gene3D" id="2.60.120.10">
    <property type="entry name" value="Jelly Rolls"/>
    <property type="match status" value="1"/>
</dbReference>
<dbReference type="GO" id="GO:0005829">
    <property type="term" value="C:cytosol"/>
    <property type="evidence" value="ECO:0007669"/>
    <property type="project" value="TreeGrafter"/>
</dbReference>
<dbReference type="InterPro" id="IPR010982">
    <property type="entry name" value="Lambda_DNA-bd_dom_sf"/>
</dbReference>
<dbReference type="GO" id="GO:0003677">
    <property type="term" value="F:DNA binding"/>
    <property type="evidence" value="ECO:0007669"/>
    <property type="project" value="UniProtKB-KW"/>
</dbReference>
<dbReference type="GO" id="GO:0003700">
    <property type="term" value="F:DNA-binding transcription factor activity"/>
    <property type="evidence" value="ECO:0007669"/>
    <property type="project" value="TreeGrafter"/>
</dbReference>
<reference evidence="3 4" key="1">
    <citation type="submission" date="2020-04" db="EMBL/GenBank/DDBJ databases">
        <title>Draft Genome Sequence of Streptomyces morookaense DSM 40503, an 8-azaguanine-producing strain.</title>
        <authorList>
            <person name="Qi J."/>
            <person name="Gao J.-M."/>
        </authorList>
    </citation>
    <scope>NUCLEOTIDE SEQUENCE [LARGE SCALE GENOMIC DNA]</scope>
    <source>
        <strain evidence="3 4">DSM 40503</strain>
    </source>
</reference>
<organism evidence="3 4">
    <name type="scientific">Streptomyces morookaense</name>
    <name type="common">Streptoverticillium morookaense</name>
    <dbReference type="NCBI Taxonomy" id="1970"/>
    <lineage>
        <taxon>Bacteria</taxon>
        <taxon>Bacillati</taxon>
        <taxon>Actinomycetota</taxon>
        <taxon>Actinomycetes</taxon>
        <taxon>Kitasatosporales</taxon>
        <taxon>Streptomycetaceae</taxon>
        <taxon>Streptomyces</taxon>
    </lineage>
</organism>
<accession>A0A7Y7B3J5</accession>
<dbReference type="Proteomes" id="UP000587462">
    <property type="component" value="Unassembled WGS sequence"/>
</dbReference>
<protein>
    <submittedName>
        <fullName evidence="3">Helix-turn-helix transcriptional regulator</fullName>
    </submittedName>
</protein>
<dbReference type="InterPro" id="IPR001387">
    <property type="entry name" value="Cro/C1-type_HTH"/>
</dbReference>
<dbReference type="InterPro" id="IPR011051">
    <property type="entry name" value="RmlC_Cupin_sf"/>
</dbReference>
<dbReference type="Gene3D" id="1.10.260.40">
    <property type="entry name" value="lambda repressor-like DNA-binding domains"/>
    <property type="match status" value="1"/>
</dbReference>
<evidence type="ECO:0000313" key="3">
    <source>
        <dbReference type="EMBL" id="NVK78220.1"/>
    </source>
</evidence>
<dbReference type="EMBL" id="JABBXF010000021">
    <property type="protein sequence ID" value="NVK78220.1"/>
    <property type="molecule type" value="Genomic_DNA"/>
</dbReference>
<dbReference type="CDD" id="cd02209">
    <property type="entry name" value="cupin_XRE_C"/>
    <property type="match status" value="1"/>
</dbReference>
<evidence type="ECO:0000256" key="1">
    <source>
        <dbReference type="ARBA" id="ARBA00023125"/>
    </source>
</evidence>
<keyword evidence="4" id="KW-1185">Reference proteome</keyword>
<dbReference type="SMART" id="SM00530">
    <property type="entry name" value="HTH_XRE"/>
    <property type="match status" value="1"/>
</dbReference>
<dbReference type="PROSITE" id="PS50943">
    <property type="entry name" value="HTH_CROC1"/>
    <property type="match status" value="1"/>
</dbReference>
<name>A0A7Y7B3J5_STRMO</name>
<dbReference type="InterPro" id="IPR014710">
    <property type="entry name" value="RmlC-like_jellyroll"/>
</dbReference>
<proteinExistence type="predicted"/>
<dbReference type="InterPro" id="IPR050807">
    <property type="entry name" value="TransReg_Diox_bact_type"/>
</dbReference>
<dbReference type="CDD" id="cd00093">
    <property type="entry name" value="HTH_XRE"/>
    <property type="match status" value="1"/>
</dbReference>